<dbReference type="eggNOG" id="ENOG502ZHDG">
    <property type="taxonomic scope" value="Bacteria"/>
</dbReference>
<dbReference type="HOGENOM" id="CLU_1342053_0_0_11"/>
<evidence type="ECO:0000313" key="1">
    <source>
        <dbReference type="EMBL" id="ACC39685.1"/>
    </source>
</evidence>
<name>B2HDW9_MYCMM</name>
<dbReference type="OrthoDB" id="3785441at2"/>
<dbReference type="EMBL" id="CP000854">
    <property type="protein sequence ID" value="ACC39685.1"/>
    <property type="molecule type" value="Genomic_DNA"/>
</dbReference>
<dbReference type="KEGG" id="mmi:MMAR_1227"/>
<accession>B2HDW9</accession>
<dbReference type="STRING" id="216594.MMAR_1227"/>
<gene>
    <name evidence="1" type="ordered locus">MMAR_1227</name>
</gene>
<organism evidence="1 2">
    <name type="scientific">Mycobacterium marinum (strain ATCC BAA-535 / M)</name>
    <dbReference type="NCBI Taxonomy" id="216594"/>
    <lineage>
        <taxon>Bacteria</taxon>
        <taxon>Bacillati</taxon>
        <taxon>Actinomycetota</taxon>
        <taxon>Actinomycetes</taxon>
        <taxon>Mycobacteriales</taxon>
        <taxon>Mycobacteriaceae</taxon>
        <taxon>Mycobacterium</taxon>
        <taxon>Mycobacterium ulcerans group</taxon>
    </lineage>
</organism>
<dbReference type="Proteomes" id="UP000001190">
    <property type="component" value="Chromosome"/>
</dbReference>
<dbReference type="Pfam" id="PF19457">
    <property type="entry name" value="DUF5994"/>
    <property type="match status" value="1"/>
</dbReference>
<dbReference type="AlphaFoldDB" id="B2HDW9"/>
<keyword evidence="2" id="KW-1185">Reference proteome</keyword>
<dbReference type="InterPro" id="IPR046036">
    <property type="entry name" value="DUF5994"/>
</dbReference>
<reference evidence="1 2" key="1">
    <citation type="journal article" date="2008" name="Genome Res.">
        <title>Insights from the complete genome sequence of Mycobacterium marinum on the evolution of Mycobacterium tuberculosis.</title>
        <authorList>
            <person name="Stinear T.P."/>
            <person name="Seemann T."/>
            <person name="Harrison P.F."/>
            <person name="Jenkin G.A."/>
            <person name="Davies J.K."/>
            <person name="Johnson P.D."/>
            <person name="Abdellah Z."/>
            <person name="Arrowsmith C."/>
            <person name="Chillingworth T."/>
            <person name="Churcher C."/>
            <person name="Clarke K."/>
            <person name="Cronin A."/>
            <person name="Davis P."/>
            <person name="Goodhead I."/>
            <person name="Holroyd N."/>
            <person name="Jagels K."/>
            <person name="Lord A."/>
            <person name="Moule S."/>
            <person name="Mungall K."/>
            <person name="Norbertczak H."/>
            <person name="Quail M.A."/>
            <person name="Rabbinowitsch E."/>
            <person name="Walker D."/>
            <person name="White B."/>
            <person name="Whitehead S."/>
            <person name="Small P.L."/>
            <person name="Brosch R."/>
            <person name="Ramakrishnan L."/>
            <person name="Fischbach M.A."/>
            <person name="Parkhill J."/>
            <person name="Cole S.T."/>
        </authorList>
    </citation>
    <scope>NUCLEOTIDE SEQUENCE [LARGE SCALE GENOMIC DNA]</scope>
    <source>
        <strain evidence="2">ATCC BAA-535 / M</strain>
    </source>
</reference>
<dbReference type="NCBIfam" id="NF046112">
    <property type="entry name" value="MSMEG_6209_Nter"/>
    <property type="match status" value="1"/>
</dbReference>
<sequence>MERETRLQLRSFRPALEHVDGAWWPRSRQLVDELPGLVASITERLGPIVMVGYHRNGWEQTPTVAEIAGHTVELLGFSSDDPASLILIGQDGHHLTLRVISPDASDQSAQRTLDEVRVDTDAGSPPAGRSLVERNVADVADKLARHEGLDDDQRTAQIKRWCEEAAAQFVDAPVQTFVPILVEHIVRNRMIESRGATRSPLLERSPEPANSR</sequence>
<proteinExistence type="predicted"/>
<evidence type="ECO:0000313" key="2">
    <source>
        <dbReference type="Proteomes" id="UP000001190"/>
    </source>
</evidence>
<protein>
    <submittedName>
        <fullName evidence="1">Uncharacterized protein</fullName>
    </submittedName>
</protein>
<dbReference type="RefSeq" id="WP_012393105.1">
    <property type="nucleotide sequence ID" value="NC_010612.1"/>
</dbReference>